<evidence type="ECO:0000259" key="9">
    <source>
        <dbReference type="Pfam" id="PF12849"/>
    </source>
</evidence>
<dbReference type="PANTHER" id="PTHR42996">
    <property type="entry name" value="PHOSPHATE-BINDING PROTEIN PSTS"/>
    <property type="match status" value="1"/>
</dbReference>
<feature type="chain" id="PRO_5001472922" description="Phosphate-binding protein PstS" evidence="8">
    <location>
        <begin position="25"/>
        <end position="346"/>
    </location>
</feature>
<dbReference type="Gene3D" id="3.40.190.10">
    <property type="entry name" value="Periplasmic binding protein-like II"/>
    <property type="match status" value="2"/>
</dbReference>
<organism evidence="10 11">
    <name type="scientific">Comamonas aquatica DA1877</name>
    <dbReference type="NCBI Taxonomy" id="1457173"/>
    <lineage>
        <taxon>Bacteria</taxon>
        <taxon>Pseudomonadati</taxon>
        <taxon>Pseudomonadota</taxon>
        <taxon>Betaproteobacteria</taxon>
        <taxon>Burkholderiales</taxon>
        <taxon>Comamonadaceae</taxon>
        <taxon>Comamonas</taxon>
    </lineage>
</organism>
<evidence type="ECO:0000256" key="1">
    <source>
        <dbReference type="ARBA" id="ARBA00002841"/>
    </source>
</evidence>
<proteinExistence type="inferred from homology"/>
<gene>
    <name evidence="10" type="ORF">AX13_04650</name>
</gene>
<dbReference type="AlphaFoldDB" id="A0A014NJF8"/>
<dbReference type="NCBIfam" id="NF008171">
    <property type="entry name" value="PRK10918.1"/>
    <property type="match status" value="1"/>
</dbReference>
<dbReference type="STRING" id="225991.MA05_12865"/>
<accession>A0A014NJF8</accession>
<evidence type="ECO:0000256" key="3">
    <source>
        <dbReference type="ARBA" id="ARBA00011529"/>
    </source>
</evidence>
<evidence type="ECO:0000256" key="5">
    <source>
        <dbReference type="ARBA" id="ARBA00022448"/>
    </source>
</evidence>
<dbReference type="CDD" id="cd13565">
    <property type="entry name" value="PBP2_PstS"/>
    <property type="match status" value="1"/>
</dbReference>
<dbReference type="NCBIfam" id="TIGR00975">
    <property type="entry name" value="3a0107s03"/>
    <property type="match status" value="1"/>
</dbReference>
<dbReference type="InterPro" id="IPR005673">
    <property type="entry name" value="ABC_phos-bd_PstS"/>
</dbReference>
<feature type="domain" description="PBP" evidence="9">
    <location>
        <begin position="27"/>
        <end position="305"/>
    </location>
</feature>
<dbReference type="InterPro" id="IPR050962">
    <property type="entry name" value="Phosphate-bind_PstS"/>
</dbReference>
<comment type="caution">
    <text evidence="10">The sequence shown here is derived from an EMBL/GenBank/DDBJ whole genome shotgun (WGS) entry which is preliminary data.</text>
</comment>
<dbReference type="RefSeq" id="WP_043384963.1">
    <property type="nucleotide sequence ID" value="NZ_JBOK01000015.1"/>
</dbReference>
<keyword evidence="8" id="KW-0732">Signal</keyword>
<evidence type="ECO:0000256" key="8">
    <source>
        <dbReference type="SAM" id="SignalP"/>
    </source>
</evidence>
<dbReference type="Pfam" id="PF12849">
    <property type="entry name" value="PBP_like_2"/>
    <property type="match status" value="1"/>
</dbReference>
<name>A0A014NJF8_9BURK</name>
<dbReference type="GeneID" id="74939056"/>
<evidence type="ECO:0000256" key="6">
    <source>
        <dbReference type="ARBA" id="ARBA00022592"/>
    </source>
</evidence>
<evidence type="ECO:0000256" key="4">
    <source>
        <dbReference type="ARBA" id="ARBA00021889"/>
    </source>
</evidence>
<keyword evidence="11" id="KW-1185">Reference proteome</keyword>
<dbReference type="GO" id="GO:0035435">
    <property type="term" value="P:phosphate ion transmembrane transport"/>
    <property type="evidence" value="ECO:0007669"/>
    <property type="project" value="InterPro"/>
</dbReference>
<dbReference type="EMBL" id="JBOK01000015">
    <property type="protein sequence ID" value="EXU79578.1"/>
    <property type="molecule type" value="Genomic_DNA"/>
</dbReference>
<protein>
    <recommendedName>
        <fullName evidence="4 7">Phosphate-binding protein PstS</fullName>
    </recommendedName>
</protein>
<reference evidence="10 11" key="1">
    <citation type="submission" date="2014-01" db="EMBL/GenBank/DDBJ databases">
        <title>Interspecies Systems Biology Uncovers Metabolites Affecting C. elegans Gene Expression and Life History Traits.</title>
        <authorList>
            <person name="Watson E."/>
            <person name="Macneil L.T."/>
            <person name="Ritter A.D."/>
            <person name="Yilmaz L.S."/>
            <person name="Rosebrock A.P."/>
            <person name="Caudy A.A."/>
            <person name="Walhout A.J."/>
        </authorList>
    </citation>
    <scope>NUCLEOTIDE SEQUENCE [LARGE SCALE GENOMIC DNA]</scope>
    <source>
        <strain evidence="10 11">DA1877</strain>
    </source>
</reference>
<keyword evidence="6 7" id="KW-0592">Phosphate transport</keyword>
<comment type="function">
    <text evidence="1 7">Part of the ABC transporter complex PstSACB involved in phosphate import.</text>
</comment>
<feature type="signal peptide" evidence="8">
    <location>
        <begin position="1"/>
        <end position="24"/>
    </location>
</feature>
<evidence type="ECO:0000313" key="10">
    <source>
        <dbReference type="EMBL" id="EXU79578.1"/>
    </source>
</evidence>
<sequence length="346" mass="36519">MKMSMMRVLVTGALVSGGLLNVAAAQESTGAGASFPAPLYSKWAADYNKATGVKINYQSVGSSAGLKQIEAKTVDFGASDEPLKDADLQAKGLVQFPTVIGGIVPVVNIKGLKPGQLKLNGQILGDIYLGKISSWNDPAIVALNPGVPLPDAKISPVRRADGSGTTFGFTNYLSKVNAEWKDKVGEGKAVNWPTGAGGKGNEGVAAFVGRLANSIGYVEYAYVKQNNLVFAQLQNSEGNFVAPNEASFKAAAAGADWSKSFYQILTNQPGKDAWPITSATFILMHKSQDKPAQAATALKFFDWAYKSGDATASGLDYVPMPDSVKTQVFKAWGEIKDASGKPVAWK</sequence>
<evidence type="ECO:0000256" key="7">
    <source>
        <dbReference type="PIRNR" id="PIRNR002756"/>
    </source>
</evidence>
<keyword evidence="5 7" id="KW-0813">Transport</keyword>
<comment type="subunit">
    <text evidence="3 7">The complex is composed of two ATP-binding proteins (PstB), two transmembrane proteins (PstC and PstA) and a solute-binding protein (PstS).</text>
</comment>
<dbReference type="PATRIC" id="fig|1457173.3.peg.2606"/>
<evidence type="ECO:0000313" key="11">
    <source>
        <dbReference type="Proteomes" id="UP000020766"/>
    </source>
</evidence>
<evidence type="ECO:0000256" key="2">
    <source>
        <dbReference type="ARBA" id="ARBA00008725"/>
    </source>
</evidence>
<dbReference type="PANTHER" id="PTHR42996:SF1">
    <property type="entry name" value="PHOSPHATE-BINDING PROTEIN PSTS"/>
    <property type="match status" value="1"/>
</dbReference>
<dbReference type="GO" id="GO:0042301">
    <property type="term" value="F:phosphate ion binding"/>
    <property type="evidence" value="ECO:0007669"/>
    <property type="project" value="InterPro"/>
</dbReference>
<dbReference type="GO" id="GO:0043190">
    <property type="term" value="C:ATP-binding cassette (ABC) transporter complex"/>
    <property type="evidence" value="ECO:0007669"/>
    <property type="project" value="InterPro"/>
</dbReference>
<comment type="similarity">
    <text evidence="2 7">Belongs to the PstS family.</text>
</comment>
<dbReference type="Proteomes" id="UP000020766">
    <property type="component" value="Unassembled WGS sequence"/>
</dbReference>
<dbReference type="InterPro" id="IPR024370">
    <property type="entry name" value="PBP_domain"/>
</dbReference>
<dbReference type="PIRSF" id="PIRSF002756">
    <property type="entry name" value="PstS"/>
    <property type="match status" value="1"/>
</dbReference>
<dbReference type="SUPFAM" id="SSF53850">
    <property type="entry name" value="Periplasmic binding protein-like II"/>
    <property type="match status" value="1"/>
</dbReference>